<name>A0A2K8UI70_9GAMM</name>
<protein>
    <recommendedName>
        <fullName evidence="4">YgiT-type zinc finger domain-containing protein</fullName>
    </recommendedName>
</protein>
<dbReference type="InterPro" id="IPR022453">
    <property type="entry name" value="Znf_MqsA-type"/>
</dbReference>
<evidence type="ECO:0000313" key="2">
    <source>
        <dbReference type="EMBL" id="AUB84831.1"/>
    </source>
</evidence>
<evidence type="ECO:0000256" key="1">
    <source>
        <dbReference type="SAM" id="MobiDB-lite"/>
    </source>
</evidence>
<gene>
    <name evidence="2" type="ORF">THSYN_18085</name>
</gene>
<dbReference type="OrthoDB" id="9812340at2"/>
<feature type="compositionally biased region" description="Low complexity" evidence="1">
    <location>
        <begin position="7"/>
        <end position="23"/>
    </location>
</feature>
<dbReference type="NCBIfam" id="TIGR03831">
    <property type="entry name" value="YgiT_finger"/>
    <property type="match status" value="1"/>
</dbReference>
<dbReference type="AlphaFoldDB" id="A0A2K8UI70"/>
<dbReference type="KEGG" id="tsy:THSYN_18085"/>
<keyword evidence="3" id="KW-1185">Reference proteome</keyword>
<evidence type="ECO:0000313" key="3">
    <source>
        <dbReference type="Proteomes" id="UP000232638"/>
    </source>
</evidence>
<feature type="region of interest" description="Disordered" evidence="1">
    <location>
        <begin position="1"/>
        <end position="25"/>
    </location>
</feature>
<sequence>MKRKLSSRSASVANSSSSQSTSSENCAYCGSLNLHRRLVTRSFGKGDKLLVIEGIPSISCGSCGESYFTAATMHEIERVKAHRKALAVTRPIPVATFA</sequence>
<dbReference type="Proteomes" id="UP000232638">
    <property type="component" value="Chromosome"/>
</dbReference>
<dbReference type="Gene3D" id="3.10.20.860">
    <property type="match status" value="1"/>
</dbReference>
<evidence type="ECO:0008006" key="4">
    <source>
        <dbReference type="Google" id="ProtNLM"/>
    </source>
</evidence>
<dbReference type="CDD" id="cd12870">
    <property type="entry name" value="MqsA"/>
    <property type="match status" value="1"/>
</dbReference>
<proteinExistence type="predicted"/>
<dbReference type="EMBL" id="CP020370">
    <property type="protein sequence ID" value="AUB84831.1"/>
    <property type="molecule type" value="Genomic_DNA"/>
</dbReference>
<dbReference type="RefSeq" id="WP_100922485.1">
    <property type="nucleotide sequence ID" value="NZ_CP020370.1"/>
</dbReference>
<organism evidence="2 3">
    <name type="scientific">Candidatus Thiodictyon syntrophicum</name>
    <dbReference type="NCBI Taxonomy" id="1166950"/>
    <lineage>
        <taxon>Bacteria</taxon>
        <taxon>Pseudomonadati</taxon>
        <taxon>Pseudomonadota</taxon>
        <taxon>Gammaproteobacteria</taxon>
        <taxon>Chromatiales</taxon>
        <taxon>Chromatiaceae</taxon>
        <taxon>Thiodictyon</taxon>
    </lineage>
</organism>
<reference evidence="2 3" key="1">
    <citation type="submission" date="2017-03" db="EMBL/GenBank/DDBJ databases">
        <title>Complete genome sequence of Candidatus 'Thiodictyon syntrophicum' sp. nov. strain Cad16T, a photolithoautotroph purple sulfur bacterium isolated from an alpine meromictic lake.</title>
        <authorList>
            <person name="Luedin S.M."/>
            <person name="Pothier J.F."/>
            <person name="Danza F."/>
            <person name="Storelli N."/>
            <person name="Wittwer M."/>
            <person name="Tonolla M."/>
        </authorList>
    </citation>
    <scope>NUCLEOTIDE SEQUENCE [LARGE SCALE GENOMIC DNA]</scope>
    <source>
        <strain evidence="2 3">Cad16T</strain>
    </source>
</reference>
<accession>A0A2K8UI70</accession>